<proteinExistence type="predicted"/>
<reference evidence="1" key="1">
    <citation type="submission" date="2014-11" db="EMBL/GenBank/DDBJ databases">
        <authorList>
            <person name="Amaro Gonzalez C."/>
        </authorList>
    </citation>
    <scope>NUCLEOTIDE SEQUENCE</scope>
</reference>
<organism evidence="1">
    <name type="scientific">Anguilla anguilla</name>
    <name type="common">European freshwater eel</name>
    <name type="synonym">Muraena anguilla</name>
    <dbReference type="NCBI Taxonomy" id="7936"/>
    <lineage>
        <taxon>Eukaryota</taxon>
        <taxon>Metazoa</taxon>
        <taxon>Chordata</taxon>
        <taxon>Craniata</taxon>
        <taxon>Vertebrata</taxon>
        <taxon>Euteleostomi</taxon>
        <taxon>Actinopterygii</taxon>
        <taxon>Neopterygii</taxon>
        <taxon>Teleostei</taxon>
        <taxon>Anguilliformes</taxon>
        <taxon>Anguillidae</taxon>
        <taxon>Anguilla</taxon>
    </lineage>
</organism>
<sequence>MISSNNLLLYVGLREVSSTIKTHRELPELHFTSFFIQSTFFLP</sequence>
<protein>
    <submittedName>
        <fullName evidence="1">Uncharacterized protein</fullName>
    </submittedName>
</protein>
<dbReference type="EMBL" id="GBXM01068538">
    <property type="protein sequence ID" value="JAH40039.1"/>
    <property type="molecule type" value="Transcribed_RNA"/>
</dbReference>
<reference evidence="1" key="2">
    <citation type="journal article" date="2015" name="Fish Shellfish Immunol.">
        <title>Early steps in the European eel (Anguilla anguilla)-Vibrio vulnificus interaction in the gills: Role of the RtxA13 toxin.</title>
        <authorList>
            <person name="Callol A."/>
            <person name="Pajuelo D."/>
            <person name="Ebbesson L."/>
            <person name="Teles M."/>
            <person name="MacKenzie S."/>
            <person name="Amaro C."/>
        </authorList>
    </citation>
    <scope>NUCLEOTIDE SEQUENCE</scope>
</reference>
<evidence type="ECO:0000313" key="1">
    <source>
        <dbReference type="EMBL" id="JAH40039.1"/>
    </source>
</evidence>
<dbReference type="AlphaFoldDB" id="A0A0E9SF84"/>
<accession>A0A0E9SF84</accession>
<name>A0A0E9SF84_ANGAN</name>